<dbReference type="SUPFAM" id="SSF54373">
    <property type="entry name" value="FAD-linked reductases, C-terminal domain"/>
    <property type="match status" value="1"/>
</dbReference>
<protein>
    <submittedName>
        <fullName evidence="7">FAD-dependent oxidoreductase</fullName>
    </submittedName>
</protein>
<sequence>MGRCEASSLTRSTIESTADSTSLPDMVRCPVCRTCPSASVRTPNSSSDVTFSPMNWCRSALTPKGVPGRPRASVCGASACRITPDSSRGLVVLVRLAGERCSRRASSARGSGPATSSSRTTARADGPSDRRETSPACCTSTACRYLLIESRNMARGGPCLLAVPLCQDGPRHVSERRTVVVRVIVIGAGIAGASVAYPLAAAGADVVVVDDAQPGRATSAGAGIITPVSARPVGEAKSRIMFAAVEHYLDLVRRFEESGLSDHSYGVTGELIAAFDNDELRRLSEVAERAEARTGRYGTAGVGVPKLFSRQDVHERFPLLPGVLGGVWLPDVARVDGRIIRDHLMTLAAQLGAQVLQGRAELVFDGSRVSGVRVPGEFLEGDHVVLAAGAWSEALVETTGLDLPVYPQRGQILHLRIPGGSTLPVISVFRGIYLLSFPGDRVVIGATREDDSGFATHATAGGVDMLIRKALGVVPSLQRAEWLEVRVGIRPASRDGEPLLGPAPGIDGLWLATGFGPQGLTLAPYSGRLLAEAIMGEKTEIPEILSAARLAAA</sequence>
<evidence type="ECO:0000256" key="2">
    <source>
        <dbReference type="ARBA" id="ARBA00009410"/>
    </source>
</evidence>
<keyword evidence="4" id="KW-0560">Oxidoreductase</keyword>
<accession>A0A7K3LX27</accession>
<evidence type="ECO:0000256" key="3">
    <source>
        <dbReference type="ARBA" id="ARBA00022630"/>
    </source>
</evidence>
<dbReference type="PANTHER" id="PTHR13847">
    <property type="entry name" value="SARCOSINE DEHYDROGENASE-RELATED"/>
    <property type="match status" value="1"/>
</dbReference>
<dbReference type="AlphaFoldDB" id="A0A7K3LX27"/>
<comment type="caution">
    <text evidence="7">The sequence shown here is derived from an EMBL/GenBank/DDBJ whole genome shotgun (WGS) entry which is preliminary data.</text>
</comment>
<comment type="cofactor">
    <cofactor evidence="1">
        <name>FAD</name>
        <dbReference type="ChEBI" id="CHEBI:57692"/>
    </cofactor>
</comment>
<keyword evidence="3" id="KW-0285">Flavoprotein</keyword>
<dbReference type="Gene3D" id="3.30.9.10">
    <property type="entry name" value="D-Amino Acid Oxidase, subunit A, domain 2"/>
    <property type="match status" value="1"/>
</dbReference>
<keyword evidence="8" id="KW-1185">Reference proteome</keyword>
<dbReference type="GO" id="GO:0016491">
    <property type="term" value="F:oxidoreductase activity"/>
    <property type="evidence" value="ECO:0007669"/>
    <property type="project" value="UniProtKB-KW"/>
</dbReference>
<dbReference type="SUPFAM" id="SSF51905">
    <property type="entry name" value="FAD/NAD(P)-binding domain"/>
    <property type="match status" value="1"/>
</dbReference>
<evidence type="ECO:0000259" key="6">
    <source>
        <dbReference type="Pfam" id="PF01266"/>
    </source>
</evidence>
<dbReference type="InterPro" id="IPR006076">
    <property type="entry name" value="FAD-dep_OxRdtase"/>
</dbReference>
<dbReference type="Proteomes" id="UP000460435">
    <property type="component" value="Unassembled WGS sequence"/>
</dbReference>
<reference evidence="7 8" key="1">
    <citation type="submission" date="2019-11" db="EMBL/GenBank/DDBJ databases">
        <authorList>
            <person name="Li X.-J."/>
            <person name="Feng X.-M."/>
        </authorList>
    </citation>
    <scope>NUCLEOTIDE SEQUENCE [LARGE SCALE GENOMIC DNA]</scope>
    <source>
        <strain evidence="7 8">XMNu-373</strain>
    </source>
</reference>
<evidence type="ECO:0000256" key="5">
    <source>
        <dbReference type="SAM" id="MobiDB-lite"/>
    </source>
</evidence>
<dbReference type="EMBL" id="WLZY01000001">
    <property type="protein sequence ID" value="NDL55566.1"/>
    <property type="molecule type" value="Genomic_DNA"/>
</dbReference>
<gene>
    <name evidence="7" type="ORF">F7O44_00610</name>
</gene>
<organism evidence="7 8">
    <name type="scientific">Phytoactinopolyspora mesophila</name>
    <dbReference type="NCBI Taxonomy" id="2650750"/>
    <lineage>
        <taxon>Bacteria</taxon>
        <taxon>Bacillati</taxon>
        <taxon>Actinomycetota</taxon>
        <taxon>Actinomycetes</taxon>
        <taxon>Jiangellales</taxon>
        <taxon>Jiangellaceae</taxon>
        <taxon>Phytoactinopolyspora</taxon>
    </lineage>
</organism>
<evidence type="ECO:0000256" key="1">
    <source>
        <dbReference type="ARBA" id="ARBA00001974"/>
    </source>
</evidence>
<comment type="similarity">
    <text evidence="2">Belongs to the DadA oxidoreductase family.</text>
</comment>
<evidence type="ECO:0000256" key="4">
    <source>
        <dbReference type="ARBA" id="ARBA00023002"/>
    </source>
</evidence>
<evidence type="ECO:0000313" key="7">
    <source>
        <dbReference type="EMBL" id="NDL55566.1"/>
    </source>
</evidence>
<feature type="compositionally biased region" description="Polar residues" evidence="5">
    <location>
        <begin position="7"/>
        <end position="21"/>
    </location>
</feature>
<dbReference type="PANTHER" id="PTHR13847:SF286">
    <property type="entry name" value="D-AMINO ACID DEHYDROGENASE"/>
    <property type="match status" value="1"/>
</dbReference>
<proteinExistence type="inferred from homology"/>
<feature type="region of interest" description="Disordered" evidence="5">
    <location>
        <begin position="104"/>
        <end position="135"/>
    </location>
</feature>
<feature type="compositionally biased region" description="Low complexity" evidence="5">
    <location>
        <begin position="104"/>
        <end position="124"/>
    </location>
</feature>
<name>A0A7K3LX27_9ACTN</name>
<dbReference type="InterPro" id="IPR036188">
    <property type="entry name" value="FAD/NAD-bd_sf"/>
</dbReference>
<dbReference type="Gene3D" id="3.50.50.60">
    <property type="entry name" value="FAD/NAD(P)-binding domain"/>
    <property type="match status" value="1"/>
</dbReference>
<evidence type="ECO:0000313" key="8">
    <source>
        <dbReference type="Proteomes" id="UP000460435"/>
    </source>
</evidence>
<feature type="region of interest" description="Disordered" evidence="5">
    <location>
        <begin position="1"/>
        <end position="21"/>
    </location>
</feature>
<dbReference type="Pfam" id="PF01266">
    <property type="entry name" value="DAO"/>
    <property type="match status" value="1"/>
</dbReference>
<feature type="domain" description="FAD dependent oxidoreductase" evidence="6">
    <location>
        <begin position="182"/>
        <end position="532"/>
    </location>
</feature>
<dbReference type="GO" id="GO:0005737">
    <property type="term" value="C:cytoplasm"/>
    <property type="evidence" value="ECO:0007669"/>
    <property type="project" value="TreeGrafter"/>
</dbReference>